<dbReference type="EMBL" id="JAUKPO010000001">
    <property type="protein sequence ID" value="MDO1445245.1"/>
    <property type="molecule type" value="Genomic_DNA"/>
</dbReference>
<keyword evidence="3" id="KW-0418">Kinase</keyword>
<evidence type="ECO:0000313" key="3">
    <source>
        <dbReference type="EMBL" id="MDO1445245.1"/>
    </source>
</evidence>
<feature type="domain" description="Signal transduction histidine kinase internal region" evidence="2">
    <location>
        <begin position="152"/>
        <end position="230"/>
    </location>
</feature>
<feature type="transmembrane region" description="Helical" evidence="1">
    <location>
        <begin position="7"/>
        <end position="24"/>
    </location>
</feature>
<evidence type="ECO:0000256" key="1">
    <source>
        <dbReference type="SAM" id="Phobius"/>
    </source>
</evidence>
<feature type="transmembrane region" description="Helical" evidence="1">
    <location>
        <begin position="113"/>
        <end position="132"/>
    </location>
</feature>
<gene>
    <name evidence="3" type="ORF">Q0590_03235</name>
</gene>
<organism evidence="3 4">
    <name type="scientific">Rhodocytophaga aerolata</name>
    <dbReference type="NCBI Taxonomy" id="455078"/>
    <lineage>
        <taxon>Bacteria</taxon>
        <taxon>Pseudomonadati</taxon>
        <taxon>Bacteroidota</taxon>
        <taxon>Cytophagia</taxon>
        <taxon>Cytophagales</taxon>
        <taxon>Rhodocytophagaceae</taxon>
        <taxon>Rhodocytophaga</taxon>
    </lineage>
</organism>
<keyword evidence="4" id="KW-1185">Reference proteome</keyword>
<protein>
    <submittedName>
        <fullName evidence="3">Histidine kinase</fullName>
    </submittedName>
</protein>
<sequence length="336" mass="39475">MVWLRNIAYIIAGIVIILLLVLSIEAKVDFIYYIAFYWIICVTVLLWVGNRQLVIWLNRFLPWEKYVSTRFFIQLFISSLYSLACVNGTYYLFKTYFLGLAPDTEQLIVLNLYGLLFVIPVISINFGIYFMLQWKKSFIYSQQLKQENIQSQLDSLRNHLDPHFLFNNLNILSLLIDKDKNAAQEFLEHFSDVYRYVLKNKNVESIELRTELEFIESYRYLLEKRFKEQLFIQIDIPRPLLSRHIPPLSLQMLVENAVKHNKVSQTTPLTVHIFAEGDTIVVQNNLQVKTIESFTAKSGLANIRKRYEYLSDKALEVVPSDTHFTVKLPLLNLEKA</sequence>
<reference evidence="3" key="1">
    <citation type="submission" date="2023-07" db="EMBL/GenBank/DDBJ databases">
        <title>The genome sequence of Rhodocytophaga aerolata KACC 12507.</title>
        <authorList>
            <person name="Zhang X."/>
        </authorList>
    </citation>
    <scope>NUCLEOTIDE SEQUENCE</scope>
    <source>
        <strain evidence="3">KACC 12507</strain>
    </source>
</reference>
<feature type="transmembrane region" description="Helical" evidence="1">
    <location>
        <begin position="30"/>
        <end position="50"/>
    </location>
</feature>
<comment type="caution">
    <text evidence="3">The sequence shown here is derived from an EMBL/GenBank/DDBJ whole genome shotgun (WGS) entry which is preliminary data.</text>
</comment>
<evidence type="ECO:0000259" key="2">
    <source>
        <dbReference type="Pfam" id="PF06580"/>
    </source>
</evidence>
<keyword evidence="3" id="KW-0808">Transferase</keyword>
<keyword evidence="1" id="KW-0812">Transmembrane</keyword>
<dbReference type="PANTHER" id="PTHR34220">
    <property type="entry name" value="SENSOR HISTIDINE KINASE YPDA"/>
    <property type="match status" value="1"/>
</dbReference>
<dbReference type="PANTHER" id="PTHR34220:SF7">
    <property type="entry name" value="SENSOR HISTIDINE KINASE YPDA"/>
    <property type="match status" value="1"/>
</dbReference>
<dbReference type="InterPro" id="IPR010559">
    <property type="entry name" value="Sig_transdc_His_kin_internal"/>
</dbReference>
<name>A0ABT8QZH5_9BACT</name>
<dbReference type="Pfam" id="PF06580">
    <property type="entry name" value="His_kinase"/>
    <property type="match status" value="1"/>
</dbReference>
<dbReference type="GO" id="GO:0016301">
    <property type="term" value="F:kinase activity"/>
    <property type="evidence" value="ECO:0007669"/>
    <property type="project" value="UniProtKB-KW"/>
</dbReference>
<keyword evidence="1" id="KW-0472">Membrane</keyword>
<feature type="transmembrane region" description="Helical" evidence="1">
    <location>
        <begin position="71"/>
        <end position="93"/>
    </location>
</feature>
<proteinExistence type="predicted"/>
<dbReference type="InterPro" id="IPR050640">
    <property type="entry name" value="Bact_2-comp_sensor_kinase"/>
</dbReference>
<evidence type="ECO:0000313" key="4">
    <source>
        <dbReference type="Proteomes" id="UP001168528"/>
    </source>
</evidence>
<accession>A0ABT8QZH5</accession>
<keyword evidence="1" id="KW-1133">Transmembrane helix</keyword>
<dbReference type="Proteomes" id="UP001168528">
    <property type="component" value="Unassembled WGS sequence"/>
</dbReference>
<dbReference type="RefSeq" id="WP_302036035.1">
    <property type="nucleotide sequence ID" value="NZ_JAUKPO010000001.1"/>
</dbReference>